<feature type="signal peptide" evidence="2">
    <location>
        <begin position="1"/>
        <end position="20"/>
    </location>
</feature>
<dbReference type="Proteomes" id="UP000184782">
    <property type="component" value="Unassembled WGS sequence"/>
</dbReference>
<feature type="domain" description="Fibronectin type-III" evidence="3">
    <location>
        <begin position="433"/>
        <end position="524"/>
    </location>
</feature>
<dbReference type="OrthoDB" id="9813840at2"/>
<organism evidence="4 5">
    <name type="scientific">Chryseobacterium scophthalmum</name>
    <dbReference type="NCBI Taxonomy" id="59733"/>
    <lineage>
        <taxon>Bacteria</taxon>
        <taxon>Pseudomonadati</taxon>
        <taxon>Bacteroidota</taxon>
        <taxon>Flavobacteriia</taxon>
        <taxon>Flavobacteriales</taxon>
        <taxon>Weeksellaceae</taxon>
        <taxon>Chryseobacterium group</taxon>
        <taxon>Chryseobacterium</taxon>
    </lineage>
</organism>
<evidence type="ECO:0000259" key="3">
    <source>
        <dbReference type="PROSITE" id="PS50853"/>
    </source>
</evidence>
<proteinExistence type="predicted"/>
<evidence type="ECO:0000313" key="4">
    <source>
        <dbReference type="EMBL" id="SIO29692.1"/>
    </source>
</evidence>
<name>A0A1N6ICF3_9FLAO</name>
<keyword evidence="1 2" id="KW-0732">Signal</keyword>
<dbReference type="AlphaFoldDB" id="A0A1N6ICF3"/>
<keyword evidence="5" id="KW-1185">Reference proteome</keyword>
<dbReference type="RefSeq" id="WP_084550697.1">
    <property type="nucleotide sequence ID" value="NZ_FSRQ01000003.1"/>
</dbReference>
<dbReference type="Pfam" id="PF20009">
    <property type="entry name" value="GEVED"/>
    <property type="match status" value="1"/>
</dbReference>
<dbReference type="InterPro" id="IPR013783">
    <property type="entry name" value="Ig-like_fold"/>
</dbReference>
<protein>
    <submittedName>
        <fullName evidence="4">Por secretion system C-terminal sorting domain-containing protein</fullName>
    </submittedName>
</protein>
<dbReference type="SMART" id="SM00060">
    <property type="entry name" value="FN3"/>
    <property type="match status" value="2"/>
</dbReference>
<dbReference type="SUPFAM" id="SSF49265">
    <property type="entry name" value="Fibronectin type III"/>
    <property type="match status" value="2"/>
</dbReference>
<evidence type="ECO:0000256" key="1">
    <source>
        <dbReference type="ARBA" id="ARBA00022729"/>
    </source>
</evidence>
<dbReference type="NCBIfam" id="TIGR04183">
    <property type="entry name" value="Por_Secre_tail"/>
    <property type="match status" value="1"/>
</dbReference>
<dbReference type="STRING" id="59733.SAMN05421769_3292"/>
<dbReference type="Gene3D" id="2.60.40.10">
    <property type="entry name" value="Immunoglobulins"/>
    <property type="match status" value="2"/>
</dbReference>
<feature type="domain" description="Fibronectin type-III" evidence="3">
    <location>
        <begin position="187"/>
        <end position="284"/>
    </location>
</feature>
<reference evidence="5" key="1">
    <citation type="submission" date="2016-12" db="EMBL/GenBank/DDBJ databases">
        <authorList>
            <person name="Varghese N."/>
            <person name="Submissions S."/>
        </authorList>
    </citation>
    <scope>NUCLEOTIDE SEQUENCE [LARGE SCALE GENOMIC DNA]</scope>
    <source>
        <strain evidence="5">DSM 16779</strain>
    </source>
</reference>
<dbReference type="InterPro" id="IPR003961">
    <property type="entry name" value="FN3_dom"/>
</dbReference>
<dbReference type="InterPro" id="IPR026444">
    <property type="entry name" value="Secre_tail"/>
</dbReference>
<dbReference type="InterPro" id="IPR036116">
    <property type="entry name" value="FN3_sf"/>
</dbReference>
<dbReference type="CDD" id="cd00063">
    <property type="entry name" value="FN3"/>
    <property type="match status" value="2"/>
</dbReference>
<dbReference type="Pfam" id="PF18962">
    <property type="entry name" value="Por_Secre_tail"/>
    <property type="match status" value="1"/>
</dbReference>
<feature type="chain" id="PRO_5012478365" evidence="2">
    <location>
        <begin position="21"/>
        <end position="746"/>
    </location>
</feature>
<dbReference type="InterPro" id="IPR045474">
    <property type="entry name" value="GEVED"/>
</dbReference>
<sequence length="746" mass="77677">MKKVLFTCMMVFGILSSAQISYTYGWEPTGDGSWTSSGSSGWFDRSETTPCSGTASMRANNYYNASSYLVSPALTGTNGGDLNVSFAYKVTEYSSNGTGASLADLGVIKLDWATSTTGPWTTAYTIDNTNHVVSASCATKTATITGLPASGNLFIRFEAKSGLDTSDNYVYFDDINITQGAAPSCPSPGSVVLSSFTANSASVSWTAPATAPASGYQVYYSTTNTAPTASTVLNATNSVSSATASANIPGLSANTAYYVWVRSSCSTTDKSIWIGPVNVYTGYCLPSTTNQDSWISDFTSTGATTNMAYSSTAGGAGGYQNLTATNKISNYAGSVTPISLTAGGPTVGFAVWVDWNNNLTFESSESVYATTSYVTSTSGATITVPAGTALGNYRMRVVVNYNNSVPSDPCEAFARGEYIDFTFEVTAVPSCLVPAAVASSAVTSNSATISWTAPTPAPANGYEYYYSTTNSTPNSGTVITGTSQPLTLLAPLTTYYYWVRSVCSSSSVSTWATGSFTTLATPPANDACSSAIALTPGLNFAQNPLMGTTAGSTNIPALTASCLFTPTNVGGNVWYTVVVPASGSLTIETAAVTGSPLTDTVLSVFTGCSSTTSIACDDDSGTDSFSKIMLTGQTPGATLYVSVWKYSTATDGAFQISAYDASLSTSESVKAKNDIKVYPNPFADVLNISDVSNVKSISVMDIAGRLVKSFDKPESTLHLRGLNSGMYLVVLNMKDGSKQTIKAIKK</sequence>
<evidence type="ECO:0000313" key="5">
    <source>
        <dbReference type="Proteomes" id="UP000184782"/>
    </source>
</evidence>
<dbReference type="Pfam" id="PF00041">
    <property type="entry name" value="fn3"/>
    <property type="match status" value="1"/>
</dbReference>
<accession>A0A1N6ICF3</accession>
<evidence type="ECO:0000256" key="2">
    <source>
        <dbReference type="SAM" id="SignalP"/>
    </source>
</evidence>
<dbReference type="EMBL" id="FSRQ01000003">
    <property type="protein sequence ID" value="SIO29692.1"/>
    <property type="molecule type" value="Genomic_DNA"/>
</dbReference>
<gene>
    <name evidence="4" type="ORF">SAMN05421769_3292</name>
</gene>
<dbReference type="PROSITE" id="PS50853">
    <property type="entry name" value="FN3"/>
    <property type="match status" value="2"/>
</dbReference>